<dbReference type="Proteomes" id="UP001732700">
    <property type="component" value="Chromosome 6D"/>
</dbReference>
<reference evidence="1" key="2">
    <citation type="submission" date="2025-09" db="UniProtKB">
        <authorList>
            <consortium name="EnsemblPlants"/>
        </authorList>
    </citation>
    <scope>IDENTIFICATION</scope>
</reference>
<sequence length="366" mass="41775">MADQEWKFEAPEPDPAVVAGIKQVFHGQPNIQTEGQVRNLKIKIKDFDGQELELSECFYKLGLVEAPRLLKRVKSAVPNFVSNYDFISKFHHPTAVQVDNYYLHTESLVVSRVNGTFTKWLAQMNNNDLFTAEGTTLPLIREMIIDLSTLVESLIAKGRVPVDLGLKDLYIKILPDGTPKLQVLLIEVSKVSSTAHMEGAWANVRKIVKDCFESRGFHPNNPTTSFCNYIGIPPKNIGRLLEDFPDQWDNSRKGIFLLESCANAGQVSFKINRSGLVWPVRSDGLGYPQLLLELISHCEQKAEYNENFPYDYVKLCRDSYKHFKKIRHWLKIKLGGNRDGLLRQFEEWSPNLWSTLYTTLNGPNCK</sequence>
<evidence type="ECO:0000313" key="1">
    <source>
        <dbReference type="EnsemblPlants" id="AVESA.00010b.r2.6DG1185940.1.CDS"/>
    </source>
</evidence>
<dbReference type="EnsemblPlants" id="AVESA.00010b.r2.6DG1185940.1">
    <property type="protein sequence ID" value="AVESA.00010b.r2.6DG1185940.1.CDS"/>
    <property type="gene ID" value="AVESA.00010b.r2.6DG1185940"/>
</dbReference>
<protein>
    <submittedName>
        <fullName evidence="1">Uncharacterized protein</fullName>
    </submittedName>
</protein>
<organism evidence="1 2">
    <name type="scientific">Avena sativa</name>
    <name type="common">Oat</name>
    <dbReference type="NCBI Taxonomy" id="4498"/>
    <lineage>
        <taxon>Eukaryota</taxon>
        <taxon>Viridiplantae</taxon>
        <taxon>Streptophyta</taxon>
        <taxon>Embryophyta</taxon>
        <taxon>Tracheophyta</taxon>
        <taxon>Spermatophyta</taxon>
        <taxon>Magnoliopsida</taxon>
        <taxon>Liliopsida</taxon>
        <taxon>Poales</taxon>
        <taxon>Poaceae</taxon>
        <taxon>BOP clade</taxon>
        <taxon>Pooideae</taxon>
        <taxon>Poodae</taxon>
        <taxon>Poeae</taxon>
        <taxon>Poeae Chloroplast Group 1 (Aveneae type)</taxon>
        <taxon>Aveninae</taxon>
        <taxon>Avena</taxon>
    </lineage>
</organism>
<proteinExistence type="predicted"/>
<reference evidence="1" key="1">
    <citation type="submission" date="2021-05" db="EMBL/GenBank/DDBJ databases">
        <authorList>
            <person name="Scholz U."/>
            <person name="Mascher M."/>
            <person name="Fiebig A."/>
        </authorList>
    </citation>
    <scope>NUCLEOTIDE SEQUENCE [LARGE SCALE GENOMIC DNA]</scope>
</reference>
<keyword evidence="2" id="KW-1185">Reference proteome</keyword>
<name>A0ACD5ZKB0_AVESA</name>
<evidence type="ECO:0000313" key="2">
    <source>
        <dbReference type="Proteomes" id="UP001732700"/>
    </source>
</evidence>
<accession>A0ACD5ZKB0</accession>